<dbReference type="NCBIfam" id="NF001159">
    <property type="entry name" value="PRK00150.1-3"/>
    <property type="match status" value="1"/>
</dbReference>
<feature type="active site" evidence="2">
    <location>
        <position position="136"/>
    </location>
</feature>
<dbReference type="NCBIfam" id="TIGR00079">
    <property type="entry name" value="pept_deformyl"/>
    <property type="match status" value="1"/>
</dbReference>
<comment type="catalytic activity">
    <reaction evidence="2">
        <text>N-terminal N-formyl-L-methionyl-[peptide] + H2O = N-terminal L-methionyl-[peptide] + formate</text>
        <dbReference type="Rhea" id="RHEA:24420"/>
        <dbReference type="Rhea" id="RHEA-COMP:10639"/>
        <dbReference type="Rhea" id="RHEA-COMP:10640"/>
        <dbReference type="ChEBI" id="CHEBI:15377"/>
        <dbReference type="ChEBI" id="CHEBI:15740"/>
        <dbReference type="ChEBI" id="CHEBI:49298"/>
        <dbReference type="ChEBI" id="CHEBI:64731"/>
        <dbReference type="EC" id="3.5.1.88"/>
    </reaction>
</comment>
<dbReference type="AlphaFoldDB" id="A0A238J3A4"/>
<feature type="binding site" evidence="2">
    <location>
        <position position="93"/>
    </location>
    <ligand>
        <name>Fe cation</name>
        <dbReference type="ChEBI" id="CHEBI:24875"/>
    </ligand>
</feature>
<feature type="binding site" evidence="2">
    <location>
        <position position="135"/>
    </location>
    <ligand>
        <name>Fe cation</name>
        <dbReference type="ChEBI" id="CHEBI:24875"/>
    </ligand>
</feature>
<reference evidence="3 4" key="1">
    <citation type="submission" date="2017-05" db="EMBL/GenBank/DDBJ databases">
        <authorList>
            <person name="Song R."/>
            <person name="Chenine A.L."/>
            <person name="Ruprecht R.M."/>
        </authorList>
    </citation>
    <scope>NUCLEOTIDE SEQUENCE [LARGE SCALE GENOMIC DNA]</scope>
    <source>
        <strain evidence="3 4">CECT 8489</strain>
    </source>
</reference>
<dbReference type="GO" id="GO:0042586">
    <property type="term" value="F:peptide deformylase activity"/>
    <property type="evidence" value="ECO:0007669"/>
    <property type="project" value="UniProtKB-UniRule"/>
</dbReference>
<accession>A0A238J3A4</accession>
<protein>
    <recommendedName>
        <fullName evidence="2">Peptide deformylase</fullName>
        <shortName evidence="2">PDF</shortName>
        <ecNumber evidence="2">3.5.1.88</ecNumber>
    </recommendedName>
    <alternativeName>
        <fullName evidence="2">Polypeptide deformylase</fullName>
    </alternativeName>
</protein>
<keyword evidence="2" id="KW-0648">Protein biosynthesis</keyword>
<dbReference type="PRINTS" id="PR01576">
    <property type="entry name" value="PDEFORMYLASE"/>
</dbReference>
<dbReference type="PANTHER" id="PTHR10458">
    <property type="entry name" value="PEPTIDE DEFORMYLASE"/>
    <property type="match status" value="1"/>
</dbReference>
<keyword evidence="2" id="KW-0408">Iron</keyword>
<dbReference type="GO" id="GO:0046872">
    <property type="term" value="F:metal ion binding"/>
    <property type="evidence" value="ECO:0007669"/>
    <property type="project" value="UniProtKB-KW"/>
</dbReference>
<sequence length="163" mass="18043">MIRPILLWPDPVLSQKCAPVLAQDDKLRALCDDLLETMYAAPGRGLAAPQIGVLQRVFVMDTTWKEGERSPRIFINPEVSDASQSRLTRPEGCLSIPGVTADVERAEAITLAWTALDGSIFVERLTGFDAVCAQHEFDHLEGLVTFDRLPGDQRRSIEASYFA</sequence>
<dbReference type="GO" id="GO:0006412">
    <property type="term" value="P:translation"/>
    <property type="evidence" value="ECO:0007669"/>
    <property type="project" value="UniProtKB-UniRule"/>
</dbReference>
<keyword evidence="4" id="KW-1185">Reference proteome</keyword>
<comment type="cofactor">
    <cofactor evidence="2">
        <name>Fe(2+)</name>
        <dbReference type="ChEBI" id="CHEBI:29033"/>
    </cofactor>
    <text evidence="2">Binds 1 Fe(2+) ion.</text>
</comment>
<dbReference type="SUPFAM" id="SSF56420">
    <property type="entry name" value="Peptide deformylase"/>
    <property type="match status" value="1"/>
</dbReference>
<dbReference type="CDD" id="cd00487">
    <property type="entry name" value="Pep_deformylase"/>
    <property type="match status" value="1"/>
</dbReference>
<dbReference type="InterPro" id="IPR023635">
    <property type="entry name" value="Peptide_deformylase"/>
</dbReference>
<dbReference type="Gene3D" id="3.90.45.10">
    <property type="entry name" value="Peptide deformylase"/>
    <property type="match status" value="1"/>
</dbReference>
<keyword evidence="2 3" id="KW-0378">Hydrolase</keyword>
<comment type="function">
    <text evidence="2">Removes the formyl group from the N-terminal Met of newly synthesized proteins. Requires at least a dipeptide for an efficient rate of reaction. N-terminal L-methionine is a prerequisite for activity but the enzyme has broad specificity at other positions.</text>
</comment>
<dbReference type="PIRSF" id="PIRSF004749">
    <property type="entry name" value="Pep_def"/>
    <property type="match status" value="1"/>
</dbReference>
<proteinExistence type="inferred from homology"/>
<organism evidence="3 4">
    <name type="scientific">Boseongicola aestuarii</name>
    <dbReference type="NCBI Taxonomy" id="1470561"/>
    <lineage>
        <taxon>Bacteria</taxon>
        <taxon>Pseudomonadati</taxon>
        <taxon>Pseudomonadota</taxon>
        <taxon>Alphaproteobacteria</taxon>
        <taxon>Rhodobacterales</taxon>
        <taxon>Paracoccaceae</taxon>
        <taxon>Boseongicola</taxon>
    </lineage>
</organism>
<dbReference type="HAMAP" id="MF_00163">
    <property type="entry name" value="Pep_deformylase"/>
    <property type="match status" value="1"/>
</dbReference>
<keyword evidence="2" id="KW-0479">Metal-binding</keyword>
<dbReference type="RefSeq" id="WP_093975302.1">
    <property type="nucleotide sequence ID" value="NZ_FXXQ01000012.1"/>
</dbReference>
<name>A0A238J3A4_9RHOB</name>
<evidence type="ECO:0000256" key="1">
    <source>
        <dbReference type="ARBA" id="ARBA00010759"/>
    </source>
</evidence>
<comment type="similarity">
    <text evidence="1 2">Belongs to the polypeptide deformylase family.</text>
</comment>
<evidence type="ECO:0000256" key="2">
    <source>
        <dbReference type="HAMAP-Rule" id="MF_00163"/>
    </source>
</evidence>
<dbReference type="Pfam" id="PF01327">
    <property type="entry name" value="Pep_deformylase"/>
    <property type="match status" value="1"/>
</dbReference>
<evidence type="ECO:0000313" key="4">
    <source>
        <dbReference type="Proteomes" id="UP000201838"/>
    </source>
</evidence>
<feature type="binding site" evidence="2">
    <location>
        <position position="139"/>
    </location>
    <ligand>
        <name>Fe cation</name>
        <dbReference type="ChEBI" id="CHEBI:24875"/>
    </ligand>
</feature>
<dbReference type="EC" id="3.5.1.88" evidence="2"/>
<dbReference type="EMBL" id="FXXQ01000012">
    <property type="protein sequence ID" value="SMX25097.1"/>
    <property type="molecule type" value="Genomic_DNA"/>
</dbReference>
<dbReference type="Proteomes" id="UP000201838">
    <property type="component" value="Unassembled WGS sequence"/>
</dbReference>
<dbReference type="InterPro" id="IPR036821">
    <property type="entry name" value="Peptide_deformylase_sf"/>
</dbReference>
<dbReference type="OrthoDB" id="9804313at2"/>
<gene>
    <name evidence="3" type="primary">def_2</name>
    <name evidence="2" type="synonym">def</name>
    <name evidence="3" type="ORF">BOA8489_03231</name>
</gene>
<dbReference type="PANTHER" id="PTHR10458:SF22">
    <property type="entry name" value="PEPTIDE DEFORMYLASE"/>
    <property type="match status" value="1"/>
</dbReference>
<evidence type="ECO:0000313" key="3">
    <source>
        <dbReference type="EMBL" id="SMX25097.1"/>
    </source>
</evidence>